<gene>
    <name evidence="1" type="ORF">RDI58_017883</name>
</gene>
<keyword evidence="2" id="KW-1185">Reference proteome</keyword>
<dbReference type="InterPro" id="IPR036691">
    <property type="entry name" value="Endo/exonu/phosph_ase_sf"/>
</dbReference>
<name>A0AAN8T9K0_SOLBU</name>
<dbReference type="PANTHER" id="PTHR33710">
    <property type="entry name" value="BNAC02G09200D PROTEIN"/>
    <property type="match status" value="1"/>
</dbReference>
<dbReference type="PANTHER" id="PTHR33710:SF79">
    <property type="entry name" value="OS06G0205337 PROTEIN"/>
    <property type="match status" value="1"/>
</dbReference>
<evidence type="ECO:0000313" key="2">
    <source>
        <dbReference type="Proteomes" id="UP001371456"/>
    </source>
</evidence>
<evidence type="ECO:0000313" key="1">
    <source>
        <dbReference type="EMBL" id="KAK6784428.1"/>
    </source>
</evidence>
<dbReference type="Proteomes" id="UP001371456">
    <property type="component" value="Unassembled WGS sequence"/>
</dbReference>
<dbReference type="AlphaFoldDB" id="A0AAN8T9K0"/>
<reference evidence="1 2" key="1">
    <citation type="submission" date="2024-02" db="EMBL/GenBank/DDBJ databases">
        <title>de novo genome assembly of Solanum bulbocastanum strain 11H21.</title>
        <authorList>
            <person name="Hosaka A.J."/>
        </authorList>
    </citation>
    <scope>NUCLEOTIDE SEQUENCE [LARGE SCALE GENOMIC DNA]</scope>
    <source>
        <tissue evidence="1">Young leaves</tissue>
    </source>
</reference>
<accession>A0AAN8T9K0</accession>
<dbReference type="EMBL" id="JBANQN010000007">
    <property type="protein sequence ID" value="KAK6784428.1"/>
    <property type="molecule type" value="Genomic_DNA"/>
</dbReference>
<dbReference type="Gene3D" id="3.60.10.10">
    <property type="entry name" value="Endonuclease/exonuclease/phosphatase"/>
    <property type="match status" value="1"/>
</dbReference>
<dbReference type="SUPFAM" id="SSF56219">
    <property type="entry name" value="DNase I-like"/>
    <property type="match status" value="1"/>
</dbReference>
<proteinExistence type="predicted"/>
<organism evidence="1 2">
    <name type="scientific">Solanum bulbocastanum</name>
    <name type="common">Wild potato</name>
    <dbReference type="NCBI Taxonomy" id="147425"/>
    <lineage>
        <taxon>Eukaryota</taxon>
        <taxon>Viridiplantae</taxon>
        <taxon>Streptophyta</taxon>
        <taxon>Embryophyta</taxon>
        <taxon>Tracheophyta</taxon>
        <taxon>Spermatophyta</taxon>
        <taxon>Magnoliopsida</taxon>
        <taxon>eudicotyledons</taxon>
        <taxon>Gunneridae</taxon>
        <taxon>Pentapetalae</taxon>
        <taxon>asterids</taxon>
        <taxon>lamiids</taxon>
        <taxon>Solanales</taxon>
        <taxon>Solanaceae</taxon>
        <taxon>Solanoideae</taxon>
        <taxon>Solaneae</taxon>
        <taxon>Solanum</taxon>
    </lineage>
</organism>
<protein>
    <submittedName>
        <fullName evidence="1">Uncharacterized protein</fullName>
    </submittedName>
</protein>
<comment type="caution">
    <text evidence="1">The sequence shown here is derived from an EMBL/GenBank/DDBJ whole genome shotgun (WGS) entry which is preliminary data.</text>
</comment>
<sequence length="100" mass="11599">MDRRWRFQCGSSLGDKKIGCLPVLGVDGEDFQNCIELNELYQVQFKGSPFTWWNDRADSACIFERLDIILMNNVFHGQFNFTKVEHLPRTSSDHAPILFS</sequence>